<proteinExistence type="predicted"/>
<keyword evidence="2" id="KW-0812">Transmembrane</keyword>
<evidence type="ECO:0000256" key="1">
    <source>
        <dbReference type="SAM" id="MobiDB-lite"/>
    </source>
</evidence>
<feature type="compositionally biased region" description="Basic and acidic residues" evidence="1">
    <location>
        <begin position="190"/>
        <end position="199"/>
    </location>
</feature>
<accession>A0A3M0FYM9</accession>
<evidence type="ECO:0000256" key="2">
    <source>
        <dbReference type="SAM" id="Phobius"/>
    </source>
</evidence>
<evidence type="ECO:0000313" key="3">
    <source>
        <dbReference type="EMBL" id="RMB57821.1"/>
    </source>
</evidence>
<dbReference type="RefSeq" id="WP_121902600.1">
    <property type="nucleotide sequence ID" value="NZ_REFW01000005.1"/>
</dbReference>
<dbReference type="OrthoDB" id="5193632at2"/>
<comment type="caution">
    <text evidence="3">The sequence shown here is derived from an EMBL/GenBank/DDBJ whole genome shotgun (WGS) entry which is preliminary data.</text>
</comment>
<sequence length="224" mass="24521">MTRKVFTRKKQPADTPPPEFIEVPANVPNNLIPVAEEISRVEESARHSAQVQFEAAKSWHYWNLSLGVPASVFGLLAGGAAFTEALPSWLIGTGALIGAALAGTMTVLGAERRATRAKICANTFHDIQDDARRLLTIDLATMKLDEAHAALTSLCDRYKETRQTADAPARRFYQRALRNLREGGQQFAIDEAKKNKKDSAPTPVDPPALVPMDPTYSANPNKEN</sequence>
<evidence type="ECO:0000313" key="4">
    <source>
        <dbReference type="Proteomes" id="UP000275256"/>
    </source>
</evidence>
<feature type="region of interest" description="Disordered" evidence="1">
    <location>
        <begin position="184"/>
        <end position="224"/>
    </location>
</feature>
<dbReference type="AlphaFoldDB" id="A0A3M0FYM9"/>
<name>A0A3M0FYM9_9ACTN</name>
<feature type="transmembrane region" description="Helical" evidence="2">
    <location>
        <begin position="88"/>
        <end position="108"/>
    </location>
</feature>
<gene>
    <name evidence="3" type="ORF">EAX62_15300</name>
</gene>
<dbReference type="Proteomes" id="UP000275256">
    <property type="component" value="Unassembled WGS sequence"/>
</dbReference>
<organism evidence="3 4">
    <name type="scientific">Tessaracoccus antarcticus</name>
    <dbReference type="NCBI Taxonomy" id="2479848"/>
    <lineage>
        <taxon>Bacteria</taxon>
        <taxon>Bacillati</taxon>
        <taxon>Actinomycetota</taxon>
        <taxon>Actinomycetes</taxon>
        <taxon>Propionibacteriales</taxon>
        <taxon>Propionibacteriaceae</taxon>
        <taxon>Tessaracoccus</taxon>
    </lineage>
</organism>
<reference evidence="3 4" key="1">
    <citation type="submission" date="2018-10" db="EMBL/GenBank/DDBJ databases">
        <title>Tessaracoccus antarcticuss sp. nov., isolated from sediment.</title>
        <authorList>
            <person name="Zhou L.Y."/>
            <person name="Du Z.J."/>
        </authorList>
    </citation>
    <scope>NUCLEOTIDE SEQUENCE [LARGE SCALE GENOMIC DNA]</scope>
    <source>
        <strain evidence="3 4">JDX10</strain>
    </source>
</reference>
<dbReference type="NCBIfam" id="NF033632">
    <property type="entry name" value="SLATT_4"/>
    <property type="match status" value="1"/>
</dbReference>
<protein>
    <submittedName>
        <fullName evidence="3">SLATT domain-containing protein</fullName>
    </submittedName>
</protein>
<keyword evidence="2" id="KW-1133">Transmembrane helix</keyword>
<dbReference type="EMBL" id="REFW01000005">
    <property type="protein sequence ID" value="RMB57821.1"/>
    <property type="molecule type" value="Genomic_DNA"/>
</dbReference>
<keyword evidence="4" id="KW-1185">Reference proteome</keyword>
<keyword evidence="2" id="KW-0472">Membrane</keyword>
<feature type="transmembrane region" description="Helical" evidence="2">
    <location>
        <begin position="61"/>
        <end position="82"/>
    </location>
</feature>